<dbReference type="OrthoDB" id="6246201at2759"/>
<keyword evidence="6" id="KW-0472">Membrane</keyword>
<gene>
    <name evidence="7" type="ORF">LAESUDRAFT_646934</name>
</gene>
<sequence>MLVRIRALCPRCRGFHASARRTHLVGAPHPVSNLRPIIYNDTAPMRSTAATHPYSLTEFEGDTQEYQWKIQRQQLDAYNHAFWADSNSRFQAAKAAVLESLPESCTAEDREFVLSEFYRRWVVQEMPRQKEYDAEWRKQNWKSISLGARLAFDKFAARISHPFSSSKIKNE</sequence>
<proteinExistence type="inferred from homology"/>
<organism evidence="7 8">
    <name type="scientific">Laetiporus sulphureus 93-53</name>
    <dbReference type="NCBI Taxonomy" id="1314785"/>
    <lineage>
        <taxon>Eukaryota</taxon>
        <taxon>Fungi</taxon>
        <taxon>Dikarya</taxon>
        <taxon>Basidiomycota</taxon>
        <taxon>Agaricomycotina</taxon>
        <taxon>Agaricomycetes</taxon>
        <taxon>Polyporales</taxon>
        <taxon>Laetiporus</taxon>
    </lineage>
</organism>
<dbReference type="EMBL" id="KV427611">
    <property type="protein sequence ID" value="KZT09490.1"/>
    <property type="molecule type" value="Genomic_DNA"/>
</dbReference>
<dbReference type="GO" id="GO:0097193">
    <property type="term" value="P:intrinsic apoptotic signaling pathway"/>
    <property type="evidence" value="ECO:0007669"/>
    <property type="project" value="InterPro"/>
</dbReference>
<evidence type="ECO:0000256" key="5">
    <source>
        <dbReference type="ARBA" id="ARBA00023128"/>
    </source>
</evidence>
<evidence type="ECO:0008006" key="9">
    <source>
        <dbReference type="Google" id="ProtNLM"/>
    </source>
</evidence>
<protein>
    <recommendedName>
        <fullName evidence="9">Apoptogenic protein 1, mitochondrial</fullName>
    </recommendedName>
</protein>
<dbReference type="STRING" id="1314785.A0A165FW67"/>
<dbReference type="Proteomes" id="UP000076871">
    <property type="component" value="Unassembled WGS sequence"/>
</dbReference>
<evidence type="ECO:0000313" key="8">
    <source>
        <dbReference type="Proteomes" id="UP000076871"/>
    </source>
</evidence>
<keyword evidence="4" id="KW-0809">Transit peptide</keyword>
<name>A0A165FW67_9APHY</name>
<evidence type="ECO:0000256" key="1">
    <source>
        <dbReference type="ARBA" id="ARBA00004443"/>
    </source>
</evidence>
<dbReference type="GO" id="GO:0005743">
    <property type="term" value="C:mitochondrial inner membrane"/>
    <property type="evidence" value="ECO:0007669"/>
    <property type="project" value="UniProtKB-SubCell"/>
</dbReference>
<evidence type="ECO:0000256" key="3">
    <source>
        <dbReference type="ARBA" id="ARBA00022792"/>
    </source>
</evidence>
<keyword evidence="8" id="KW-1185">Reference proteome</keyword>
<evidence type="ECO:0000256" key="6">
    <source>
        <dbReference type="ARBA" id="ARBA00023136"/>
    </source>
</evidence>
<accession>A0A165FW67</accession>
<dbReference type="InterPro" id="IPR018796">
    <property type="entry name" value="COA8"/>
</dbReference>
<evidence type="ECO:0000256" key="4">
    <source>
        <dbReference type="ARBA" id="ARBA00022946"/>
    </source>
</evidence>
<evidence type="ECO:0000256" key="2">
    <source>
        <dbReference type="ARBA" id="ARBA00005453"/>
    </source>
</evidence>
<dbReference type="PANTHER" id="PTHR31107:SF2">
    <property type="entry name" value="CYTOCHROME C OXIDASE ASSEMBLY FACTOR 8"/>
    <property type="match status" value="1"/>
</dbReference>
<comment type="similarity">
    <text evidence="2">Belongs to the COA8 family.</text>
</comment>
<keyword evidence="3" id="KW-0999">Mitochondrion inner membrane</keyword>
<comment type="subcellular location">
    <subcellularLocation>
        <location evidence="1">Mitochondrion inner membrane</location>
        <topology evidence="1">Peripheral membrane protein</topology>
        <orientation evidence="1">Matrix side</orientation>
    </subcellularLocation>
</comment>
<reference evidence="7 8" key="1">
    <citation type="journal article" date="2016" name="Mol. Biol. Evol.">
        <title>Comparative Genomics of Early-Diverging Mushroom-Forming Fungi Provides Insights into the Origins of Lignocellulose Decay Capabilities.</title>
        <authorList>
            <person name="Nagy L.G."/>
            <person name="Riley R."/>
            <person name="Tritt A."/>
            <person name="Adam C."/>
            <person name="Daum C."/>
            <person name="Floudas D."/>
            <person name="Sun H."/>
            <person name="Yadav J.S."/>
            <person name="Pangilinan J."/>
            <person name="Larsson K.H."/>
            <person name="Matsuura K."/>
            <person name="Barry K."/>
            <person name="Labutti K."/>
            <person name="Kuo R."/>
            <person name="Ohm R.A."/>
            <person name="Bhattacharya S.S."/>
            <person name="Shirouzu T."/>
            <person name="Yoshinaga Y."/>
            <person name="Martin F.M."/>
            <person name="Grigoriev I.V."/>
            <person name="Hibbett D.S."/>
        </authorList>
    </citation>
    <scope>NUCLEOTIDE SEQUENCE [LARGE SCALE GENOMIC DNA]</scope>
    <source>
        <strain evidence="7 8">93-53</strain>
    </source>
</reference>
<keyword evidence="5" id="KW-0496">Mitochondrion</keyword>
<evidence type="ECO:0000313" key="7">
    <source>
        <dbReference type="EMBL" id="KZT09490.1"/>
    </source>
</evidence>
<dbReference type="InParanoid" id="A0A165FW67"/>
<dbReference type="Pfam" id="PF10231">
    <property type="entry name" value="COA8"/>
    <property type="match status" value="1"/>
</dbReference>
<dbReference type="RefSeq" id="XP_040767230.1">
    <property type="nucleotide sequence ID" value="XM_040904020.1"/>
</dbReference>
<dbReference type="AlphaFoldDB" id="A0A165FW67"/>
<dbReference type="GeneID" id="63821050"/>
<dbReference type="PANTHER" id="PTHR31107">
    <property type="entry name" value="APOPTOGENIC PROTEIN 1, MITOCHONDRIAL"/>
    <property type="match status" value="1"/>
</dbReference>